<evidence type="ECO:0000313" key="3">
    <source>
        <dbReference type="Proteomes" id="UP001177003"/>
    </source>
</evidence>
<proteinExistence type="predicted"/>
<feature type="compositionally biased region" description="Polar residues" evidence="1">
    <location>
        <begin position="75"/>
        <end position="84"/>
    </location>
</feature>
<name>A0AA36EPN6_LACSI</name>
<feature type="region of interest" description="Disordered" evidence="1">
    <location>
        <begin position="140"/>
        <end position="160"/>
    </location>
</feature>
<dbReference type="Proteomes" id="UP001177003">
    <property type="component" value="Chromosome 9"/>
</dbReference>
<organism evidence="2 3">
    <name type="scientific">Lactuca saligna</name>
    <name type="common">Willowleaf lettuce</name>
    <dbReference type="NCBI Taxonomy" id="75948"/>
    <lineage>
        <taxon>Eukaryota</taxon>
        <taxon>Viridiplantae</taxon>
        <taxon>Streptophyta</taxon>
        <taxon>Embryophyta</taxon>
        <taxon>Tracheophyta</taxon>
        <taxon>Spermatophyta</taxon>
        <taxon>Magnoliopsida</taxon>
        <taxon>eudicotyledons</taxon>
        <taxon>Gunneridae</taxon>
        <taxon>Pentapetalae</taxon>
        <taxon>asterids</taxon>
        <taxon>campanulids</taxon>
        <taxon>Asterales</taxon>
        <taxon>Asteraceae</taxon>
        <taxon>Cichorioideae</taxon>
        <taxon>Cichorieae</taxon>
        <taxon>Lactucinae</taxon>
        <taxon>Lactuca</taxon>
    </lineage>
</organism>
<reference evidence="2" key="1">
    <citation type="submission" date="2023-04" db="EMBL/GenBank/DDBJ databases">
        <authorList>
            <person name="Vijverberg K."/>
            <person name="Xiong W."/>
            <person name="Schranz E."/>
        </authorList>
    </citation>
    <scope>NUCLEOTIDE SEQUENCE</scope>
</reference>
<accession>A0AA36EPN6</accession>
<protein>
    <submittedName>
        <fullName evidence="2">Uncharacterized protein</fullName>
    </submittedName>
</protein>
<gene>
    <name evidence="2" type="ORF">LSALG_LOCUS42093</name>
</gene>
<feature type="region of interest" description="Disordered" evidence="1">
    <location>
        <begin position="35"/>
        <end position="87"/>
    </location>
</feature>
<dbReference type="EMBL" id="OX465085">
    <property type="protein sequence ID" value="CAI9303672.1"/>
    <property type="molecule type" value="Genomic_DNA"/>
</dbReference>
<sequence length="160" mass="18318">MQTVDIPSNEGLIVDDEPHNMSIVLYSKPSTMTFSIDLDDYSPSPQKLSQEHDDTQEAKFSYFPPDPPQDDGTPVDTNKANTSEPEVERFRLTAQMVADDSPNKFEKRRKEKLESLDKIANDARLKAQQNRAKIATKEKELLQQQEMKDPSLKVPRRKDI</sequence>
<evidence type="ECO:0000313" key="2">
    <source>
        <dbReference type="EMBL" id="CAI9303672.1"/>
    </source>
</evidence>
<evidence type="ECO:0000256" key="1">
    <source>
        <dbReference type="SAM" id="MobiDB-lite"/>
    </source>
</evidence>
<dbReference type="AlphaFoldDB" id="A0AA36EPN6"/>
<keyword evidence="3" id="KW-1185">Reference proteome</keyword>